<protein>
    <submittedName>
        <fullName evidence="3">Ankyrin repeat domain-containing protein</fullName>
    </submittedName>
</protein>
<accession>A0A9X3CA52</accession>
<dbReference type="SMART" id="SM00248">
    <property type="entry name" value="ANK"/>
    <property type="match status" value="2"/>
</dbReference>
<dbReference type="Proteomes" id="UP001151133">
    <property type="component" value="Unassembled WGS sequence"/>
</dbReference>
<feature type="signal peptide" evidence="2">
    <location>
        <begin position="1"/>
        <end position="21"/>
    </location>
</feature>
<evidence type="ECO:0000313" key="4">
    <source>
        <dbReference type="Proteomes" id="UP001151133"/>
    </source>
</evidence>
<evidence type="ECO:0000256" key="2">
    <source>
        <dbReference type="SAM" id="SignalP"/>
    </source>
</evidence>
<feature type="chain" id="PRO_5040956295" evidence="2">
    <location>
        <begin position="22"/>
        <end position="132"/>
    </location>
</feature>
<keyword evidence="4" id="KW-1185">Reference proteome</keyword>
<dbReference type="EMBL" id="JAOZEV010000023">
    <property type="protein sequence ID" value="MCV9934426.1"/>
    <property type="molecule type" value="Genomic_DNA"/>
</dbReference>
<dbReference type="SUPFAM" id="SSF48403">
    <property type="entry name" value="Ankyrin repeat"/>
    <property type="match status" value="1"/>
</dbReference>
<feature type="repeat" description="ANK" evidence="1">
    <location>
        <begin position="41"/>
        <end position="73"/>
    </location>
</feature>
<dbReference type="PANTHER" id="PTHR22677:SF4">
    <property type="entry name" value="USHER SYNDROME TYPE-1G PROTEIN-LIKE PROTEIN"/>
    <property type="match status" value="1"/>
</dbReference>
<comment type="caution">
    <text evidence="3">The sequence shown here is derived from an EMBL/GenBank/DDBJ whole genome shotgun (WGS) entry which is preliminary data.</text>
</comment>
<dbReference type="PROSITE" id="PS50088">
    <property type="entry name" value="ANK_REPEAT"/>
    <property type="match status" value="2"/>
</dbReference>
<dbReference type="AlphaFoldDB" id="A0A9X3CA52"/>
<keyword evidence="2" id="KW-0732">Signal</keyword>
<dbReference type="InterPro" id="IPR002110">
    <property type="entry name" value="Ankyrin_rpt"/>
</dbReference>
<dbReference type="Gene3D" id="1.25.40.20">
    <property type="entry name" value="Ankyrin repeat-containing domain"/>
    <property type="match status" value="1"/>
</dbReference>
<dbReference type="InterPro" id="IPR036770">
    <property type="entry name" value="Ankyrin_rpt-contain_sf"/>
</dbReference>
<dbReference type="RefSeq" id="WP_264288603.1">
    <property type="nucleotide sequence ID" value="NZ_JAOZEV010000023.1"/>
</dbReference>
<gene>
    <name evidence="3" type="ORF">OIU80_19270</name>
</gene>
<feature type="repeat" description="ANK" evidence="1">
    <location>
        <begin position="73"/>
        <end position="105"/>
    </location>
</feature>
<sequence length="132" mass="14617">MKKSIVFLGVAFMALTHVVQASSRSTSFKLLNTEKHIVQGYDRSPLNVAISRGDIETVKKFIEYGANVNKVLNGMSPLMAAARYNQVEIMKFLVSKGAELEAENEKGYTALKYAEVSKAKEAIAFLKTILKK</sequence>
<reference evidence="3" key="1">
    <citation type="submission" date="2022-10" db="EMBL/GenBank/DDBJ databases">
        <title>Two novel species of Flavobacterium.</title>
        <authorList>
            <person name="Liu Q."/>
            <person name="Xin Y.-H."/>
        </authorList>
    </citation>
    <scope>NUCLEOTIDE SEQUENCE</scope>
    <source>
        <strain evidence="3">LS1R47</strain>
    </source>
</reference>
<dbReference type="PANTHER" id="PTHR22677">
    <property type="entry name" value="ANKYRIN REPEAT DOMAIN-CONTAINING PROTEIN 60"/>
    <property type="match status" value="1"/>
</dbReference>
<dbReference type="InterPro" id="IPR039323">
    <property type="entry name" value="ANKRD_45/46/60"/>
</dbReference>
<organism evidence="3 4">
    <name type="scientific">Flavobacterium frigoritolerans</name>
    <dbReference type="NCBI Taxonomy" id="2987686"/>
    <lineage>
        <taxon>Bacteria</taxon>
        <taxon>Pseudomonadati</taxon>
        <taxon>Bacteroidota</taxon>
        <taxon>Flavobacteriia</taxon>
        <taxon>Flavobacteriales</taxon>
        <taxon>Flavobacteriaceae</taxon>
        <taxon>Flavobacterium</taxon>
    </lineage>
</organism>
<evidence type="ECO:0000256" key="1">
    <source>
        <dbReference type="PROSITE-ProRule" id="PRU00023"/>
    </source>
</evidence>
<dbReference type="PROSITE" id="PS50297">
    <property type="entry name" value="ANK_REP_REGION"/>
    <property type="match status" value="2"/>
</dbReference>
<evidence type="ECO:0000313" key="3">
    <source>
        <dbReference type="EMBL" id="MCV9934426.1"/>
    </source>
</evidence>
<name>A0A9X3CA52_9FLAO</name>
<proteinExistence type="predicted"/>
<dbReference type="Pfam" id="PF12796">
    <property type="entry name" value="Ank_2"/>
    <property type="match status" value="1"/>
</dbReference>
<keyword evidence="1" id="KW-0040">ANK repeat</keyword>